<reference evidence="1 2" key="1">
    <citation type="submission" date="2015-12" db="EMBL/GenBank/DDBJ databases">
        <title>Draft genome sequence of Moniliophthora roreri, the causal agent of frosty pod rot of cacao.</title>
        <authorList>
            <person name="Aime M.C."/>
            <person name="Diaz-Valderrama J.R."/>
            <person name="Kijpornyongpan T."/>
            <person name="Phillips-Mora W."/>
        </authorList>
    </citation>
    <scope>NUCLEOTIDE SEQUENCE [LARGE SCALE GENOMIC DNA]</scope>
    <source>
        <strain evidence="1 2">MCA 2952</strain>
    </source>
</reference>
<dbReference type="SUPFAM" id="SSF52047">
    <property type="entry name" value="RNI-like"/>
    <property type="match status" value="1"/>
</dbReference>
<organism evidence="1 2">
    <name type="scientific">Moniliophthora roreri</name>
    <name type="common">Frosty pod rot fungus</name>
    <name type="synonym">Monilia roreri</name>
    <dbReference type="NCBI Taxonomy" id="221103"/>
    <lineage>
        <taxon>Eukaryota</taxon>
        <taxon>Fungi</taxon>
        <taxon>Dikarya</taxon>
        <taxon>Basidiomycota</taxon>
        <taxon>Agaricomycotina</taxon>
        <taxon>Agaricomycetes</taxon>
        <taxon>Agaricomycetidae</taxon>
        <taxon>Agaricales</taxon>
        <taxon>Marasmiineae</taxon>
        <taxon>Marasmiaceae</taxon>
        <taxon>Moniliophthora</taxon>
    </lineage>
</organism>
<name>A0A0W0GFA7_MONRR</name>
<comment type="caution">
    <text evidence="1">The sequence shown here is derived from an EMBL/GenBank/DDBJ whole genome shotgun (WGS) entry which is preliminary data.</text>
</comment>
<evidence type="ECO:0008006" key="3">
    <source>
        <dbReference type="Google" id="ProtNLM"/>
    </source>
</evidence>
<sequence>MTETANHRAETLHLNNPWKTYLPLEVILLIFKEFDPETEGKIFMDMSLVCREWREATQAKLFAVVQVNSANTCKLWSRRFKESPHLGRHVRELWLSDPNDDCMGTPYMRSRPAKTLVAACCNVRRLELDDFKRWGPVEQRVVKSLQSIEELRVDDIPGLSRTKDLPDLVYNLPNLIELAVGQIGEKYDYMDLPSIHQSGLVLREQMPKDGSRKRLSHIIFLSSEISSDIFLWMTGPAFDHSRLETLSISWWDLPDLEGMPERPNFAALTGFLYAVGPQLRSLFLGLPSPSESAHVGPYILMNRYDALYEYLITSKILSRLHNLRVLEICGGPDDCDDSTLALVICSTEAILKTLKAPFIQRIELEGTLVVNKLYDPKILSDMPQWKALDKLVSGDVFPVLQGFSIKVNCRKCWCMGEPARATKDTILSEIKASFPSSVAKSLLDLDVS</sequence>
<dbReference type="Proteomes" id="UP000054988">
    <property type="component" value="Unassembled WGS sequence"/>
</dbReference>
<evidence type="ECO:0000313" key="1">
    <source>
        <dbReference type="EMBL" id="KTB47246.1"/>
    </source>
</evidence>
<proteinExistence type="predicted"/>
<protein>
    <recommendedName>
        <fullName evidence="3">F-box domain-containing protein</fullName>
    </recommendedName>
</protein>
<gene>
    <name evidence="1" type="ORF">WG66_191</name>
</gene>
<dbReference type="EMBL" id="LATX01000082">
    <property type="protein sequence ID" value="KTB47246.1"/>
    <property type="molecule type" value="Genomic_DNA"/>
</dbReference>
<accession>A0A0W0GFA7</accession>
<dbReference type="AlphaFoldDB" id="A0A0W0GFA7"/>
<evidence type="ECO:0000313" key="2">
    <source>
        <dbReference type="Proteomes" id="UP000054988"/>
    </source>
</evidence>